<dbReference type="EMBL" id="CP111014">
    <property type="protein sequence ID" value="WAR00037.1"/>
    <property type="molecule type" value="Genomic_DNA"/>
</dbReference>
<keyword evidence="2" id="KW-1185">Reference proteome</keyword>
<accession>A0ABY7DQP3</accession>
<organism evidence="1 2">
    <name type="scientific">Mya arenaria</name>
    <name type="common">Soft-shell clam</name>
    <dbReference type="NCBI Taxonomy" id="6604"/>
    <lineage>
        <taxon>Eukaryota</taxon>
        <taxon>Metazoa</taxon>
        <taxon>Spiralia</taxon>
        <taxon>Lophotrochozoa</taxon>
        <taxon>Mollusca</taxon>
        <taxon>Bivalvia</taxon>
        <taxon>Autobranchia</taxon>
        <taxon>Heteroconchia</taxon>
        <taxon>Euheterodonta</taxon>
        <taxon>Imparidentia</taxon>
        <taxon>Neoheterodontei</taxon>
        <taxon>Myida</taxon>
        <taxon>Myoidea</taxon>
        <taxon>Myidae</taxon>
        <taxon>Mya</taxon>
    </lineage>
</organism>
<gene>
    <name evidence="1" type="ORF">MAR_024409</name>
</gene>
<proteinExistence type="predicted"/>
<evidence type="ECO:0000313" key="1">
    <source>
        <dbReference type="EMBL" id="WAR00037.1"/>
    </source>
</evidence>
<evidence type="ECO:0000313" key="2">
    <source>
        <dbReference type="Proteomes" id="UP001164746"/>
    </source>
</evidence>
<dbReference type="Proteomes" id="UP001164746">
    <property type="component" value="Chromosome 3"/>
</dbReference>
<sequence>MKTSFALTRGREMTGQQRVTWFLAMPAWAEVNNAMHELTVVNYTTGEQNKHMTEARQAPCVVVSRLGSMNKLLYMLTKRGPSETSSWLGWMDKPLTSNHLKHSIRSDDWWRSSTGGSSTYFPATHEIWYHCSNMSCAITHQHCLTPNCCFDSHIN</sequence>
<protein>
    <submittedName>
        <fullName evidence="1">Uncharacterized protein</fullName>
    </submittedName>
</protein>
<name>A0ABY7DQP3_MYAAR</name>
<reference evidence="1" key="1">
    <citation type="submission" date="2022-11" db="EMBL/GenBank/DDBJ databases">
        <title>Centuries of genome instability and evolution in soft-shell clam transmissible cancer (bioRxiv).</title>
        <authorList>
            <person name="Hart S.F.M."/>
            <person name="Yonemitsu M.A."/>
            <person name="Giersch R.M."/>
            <person name="Beal B.F."/>
            <person name="Arriagada G."/>
            <person name="Davis B.W."/>
            <person name="Ostrander E.A."/>
            <person name="Goff S.P."/>
            <person name="Metzger M.J."/>
        </authorList>
    </citation>
    <scope>NUCLEOTIDE SEQUENCE</scope>
    <source>
        <strain evidence="1">MELC-2E11</strain>
        <tissue evidence="1">Siphon/mantle</tissue>
    </source>
</reference>